<reference evidence="5" key="1">
    <citation type="journal article" date="2016" name="Front. Microbiol.">
        <title>Complete Genome Sequence of Clostridium estertheticum DSM 8809, a Microbe Identified in Spoiled Vacuum Packed Beef.</title>
        <authorList>
            <person name="Yu Z."/>
            <person name="Gunn L."/>
            <person name="Brennan E."/>
            <person name="Reid R."/>
            <person name="Wall P.G."/>
            <person name="Gaora O.P."/>
            <person name="Hurley D."/>
            <person name="Bolton D."/>
            <person name="Fanning S."/>
        </authorList>
    </citation>
    <scope>NUCLEOTIDE SEQUENCE [LARGE SCALE GENOMIC DNA]</scope>
    <source>
        <strain evidence="5">DSM 8809</strain>
    </source>
</reference>
<evidence type="ECO:0000313" key="5">
    <source>
        <dbReference type="Proteomes" id="UP000182569"/>
    </source>
</evidence>
<keyword evidence="1" id="KW-0808">Transferase</keyword>
<dbReference type="GO" id="GO:0016740">
    <property type="term" value="F:transferase activity"/>
    <property type="evidence" value="ECO:0007669"/>
    <property type="project" value="UniProtKB-KW"/>
</dbReference>
<evidence type="ECO:0000313" key="4">
    <source>
        <dbReference type="EMBL" id="APC39703.1"/>
    </source>
</evidence>
<dbReference type="InterPro" id="IPR054691">
    <property type="entry name" value="LeuA/HCS_post-cat"/>
</dbReference>
<gene>
    <name evidence="4" type="ORF">A7L45_06285</name>
</gene>
<name>A0A1J0GEL6_9CLOT</name>
<dbReference type="PANTHER" id="PTHR42880">
    <property type="entry name" value="HOMOCITRATE SYNTHASE"/>
    <property type="match status" value="1"/>
</dbReference>
<evidence type="ECO:0000256" key="2">
    <source>
        <dbReference type="SAM" id="Coils"/>
    </source>
</evidence>
<organism evidence="4 5">
    <name type="scientific">Clostridium estertheticum subsp. estertheticum</name>
    <dbReference type="NCBI Taxonomy" id="1552"/>
    <lineage>
        <taxon>Bacteria</taxon>
        <taxon>Bacillati</taxon>
        <taxon>Bacillota</taxon>
        <taxon>Clostridia</taxon>
        <taxon>Eubacteriales</taxon>
        <taxon>Clostridiaceae</taxon>
        <taxon>Clostridium</taxon>
    </lineage>
</organism>
<keyword evidence="2" id="KW-0175">Coiled coil</keyword>
<accession>A0A1J0GEL6</accession>
<feature type="coiled-coil region" evidence="2">
    <location>
        <begin position="288"/>
        <end position="315"/>
    </location>
</feature>
<dbReference type="RefSeq" id="WP_071611996.1">
    <property type="nucleotide sequence ID" value="NZ_CP015756.1"/>
</dbReference>
<dbReference type="AlphaFoldDB" id="A0A1J0GEL6"/>
<dbReference type="STRING" id="1552.A7L45_06285"/>
<dbReference type="Proteomes" id="UP000182569">
    <property type="component" value="Chromosome"/>
</dbReference>
<protein>
    <recommendedName>
        <fullName evidence="3">2-isopropylmalate synthase/homocitrate synthase post-catalytic domain-containing protein</fullName>
    </recommendedName>
</protein>
<dbReference type="Gene3D" id="1.10.238.260">
    <property type="match status" value="1"/>
</dbReference>
<evidence type="ECO:0000259" key="3">
    <source>
        <dbReference type="Pfam" id="PF22617"/>
    </source>
</evidence>
<dbReference type="SUPFAM" id="SSF51569">
    <property type="entry name" value="Aldolase"/>
    <property type="match status" value="1"/>
</dbReference>
<dbReference type="EMBL" id="CP015756">
    <property type="protein sequence ID" value="APC39703.1"/>
    <property type="molecule type" value="Genomic_DNA"/>
</dbReference>
<keyword evidence="5" id="KW-1185">Reference proteome</keyword>
<dbReference type="KEGG" id="ceu:A7L45_06285"/>
<dbReference type="OrthoDB" id="503431at2"/>
<feature type="domain" description="2-isopropylmalate synthase/homocitrate synthase post-catalytic" evidence="3">
    <location>
        <begin position="242"/>
        <end position="320"/>
    </location>
</feature>
<dbReference type="PANTHER" id="PTHR42880:SF1">
    <property type="entry name" value="ISOPROPYLMALATE_HOMOCITRATE_CITRAMALATE SYNTHASE FAMILY PROTEIN"/>
    <property type="match status" value="1"/>
</dbReference>
<dbReference type="Pfam" id="PF22617">
    <property type="entry name" value="HCS_D2"/>
    <property type="match status" value="1"/>
</dbReference>
<sequence length="345" mass="40286">MSIIINGKETYIIDRTLMNITKKRFNENEVHEFTMNLRRIGVDFFEVDERTFNIVRPLITSEVFIFRIDKISQLEICKRNGIEYILVKEEDLEFFNIKCIEENYNFKIILEIDINSYKSNFMNKINKNIDKFFCLRFKGESNWLTYDYIQEKYNVKTNIYASDKFSMATAACFQAIIKGIDYITTAFCGRDGTYGTTPLEEILVSTKVILGEEVNEDISVLSVMRLQYEKITYSKIPNNKPVIGKDIFKYESGVHVAGIEKNPITYEPFKPEIVGMKRKLALGKHSGKNSIHAKLKELNIENKFMEAEISDILERVKSKSIKNKMELSDEDFIEICKGIKRVRYV</sequence>
<evidence type="ECO:0000256" key="1">
    <source>
        <dbReference type="ARBA" id="ARBA00022679"/>
    </source>
</evidence>
<proteinExistence type="predicted"/>